<dbReference type="PANTHER" id="PTHR11700">
    <property type="entry name" value="30S RIBOSOMAL PROTEIN S10 FAMILY MEMBER"/>
    <property type="match status" value="1"/>
</dbReference>
<dbReference type="InterPro" id="IPR027486">
    <property type="entry name" value="Ribosomal_uS10_dom"/>
</dbReference>
<evidence type="ECO:0000313" key="9">
    <source>
        <dbReference type="EMBL" id="KAJ9134406.1"/>
    </source>
</evidence>
<evidence type="ECO:0000256" key="5">
    <source>
        <dbReference type="ARBA" id="ARBA00042916"/>
    </source>
</evidence>
<organism evidence="9 10">
    <name type="scientific">Pleurostoma richardsiae</name>
    <dbReference type="NCBI Taxonomy" id="41990"/>
    <lineage>
        <taxon>Eukaryota</taxon>
        <taxon>Fungi</taxon>
        <taxon>Dikarya</taxon>
        <taxon>Ascomycota</taxon>
        <taxon>Pezizomycotina</taxon>
        <taxon>Sordariomycetes</taxon>
        <taxon>Sordariomycetidae</taxon>
        <taxon>Calosphaeriales</taxon>
        <taxon>Pleurostomataceae</taxon>
        <taxon>Pleurostoma</taxon>
    </lineage>
</organism>
<protein>
    <recommendedName>
        <fullName evidence="4">Small ribosomal subunit protein uS10m</fullName>
    </recommendedName>
    <alternativeName>
        <fullName evidence="5">37S ribosomal protein S10, mitochondrial</fullName>
    </alternativeName>
    <alternativeName>
        <fullName evidence="6">Mitochondrial ribosomal small subunit protein 10</fullName>
    </alternativeName>
</protein>
<reference evidence="9" key="1">
    <citation type="submission" date="2022-07" db="EMBL/GenBank/DDBJ databases">
        <title>Fungi with potential for degradation of polypropylene.</title>
        <authorList>
            <person name="Gostincar C."/>
        </authorList>
    </citation>
    <scope>NUCLEOTIDE SEQUENCE</scope>
    <source>
        <strain evidence="9">EXF-13308</strain>
    </source>
</reference>
<dbReference type="HAMAP" id="MF_00508">
    <property type="entry name" value="Ribosomal_uS10"/>
    <property type="match status" value="1"/>
</dbReference>
<evidence type="ECO:0000256" key="4">
    <source>
        <dbReference type="ARBA" id="ARBA00035261"/>
    </source>
</evidence>
<dbReference type="InterPro" id="IPR036838">
    <property type="entry name" value="Ribosomal_uS10_dom_sf"/>
</dbReference>
<evidence type="ECO:0000256" key="3">
    <source>
        <dbReference type="ARBA" id="ARBA00023274"/>
    </source>
</evidence>
<keyword evidence="10" id="KW-1185">Reference proteome</keyword>
<feature type="region of interest" description="Disordered" evidence="7">
    <location>
        <begin position="31"/>
        <end position="72"/>
    </location>
</feature>
<keyword evidence="2" id="KW-0689">Ribosomal protein</keyword>
<sequence length="256" mass="28835">MNGPSIIRPLRPLIQKQIRFVPCRPIQNALGSRATQTRSNASIADSPSAAAQSKPEAAPAAPKTKDDAAEKAELSRLPRAVQAYYLQPLRRVAKYGVPSCDLQLRSYSVRSVEFFCDFVLRAAYYLGLPAYGPVPMPRITERWTVPKSHFIFKKSQENFERVTYRRLIQIRDGHPETVQIFLAFLQKHQHYGVGMKANMWEFSKLGVGMEMDDAAKSAAEVLESEWAHLAEAPENPTMEKVEELLASERFKLSGGR</sequence>
<evidence type="ECO:0000256" key="7">
    <source>
        <dbReference type="SAM" id="MobiDB-lite"/>
    </source>
</evidence>
<dbReference type="AlphaFoldDB" id="A0AA38R4W0"/>
<dbReference type="GO" id="GO:0003735">
    <property type="term" value="F:structural constituent of ribosome"/>
    <property type="evidence" value="ECO:0007669"/>
    <property type="project" value="InterPro"/>
</dbReference>
<comment type="similarity">
    <text evidence="1">Belongs to the universal ribosomal protein uS10 family.</text>
</comment>
<proteinExistence type="inferred from homology"/>
<dbReference type="EMBL" id="JANBVO010000043">
    <property type="protein sequence ID" value="KAJ9134406.1"/>
    <property type="molecule type" value="Genomic_DNA"/>
</dbReference>
<dbReference type="SUPFAM" id="SSF54999">
    <property type="entry name" value="Ribosomal protein S10"/>
    <property type="match status" value="1"/>
</dbReference>
<dbReference type="Pfam" id="PF00338">
    <property type="entry name" value="Ribosomal_S10"/>
    <property type="match status" value="1"/>
</dbReference>
<keyword evidence="3" id="KW-0687">Ribonucleoprotein</keyword>
<comment type="caution">
    <text evidence="9">The sequence shown here is derived from an EMBL/GenBank/DDBJ whole genome shotgun (WGS) entry which is preliminary data.</text>
</comment>
<evidence type="ECO:0000256" key="6">
    <source>
        <dbReference type="ARBA" id="ARBA00078476"/>
    </source>
</evidence>
<feature type="compositionally biased region" description="Polar residues" evidence="7">
    <location>
        <begin position="31"/>
        <end position="45"/>
    </location>
</feature>
<dbReference type="GO" id="GO:0006412">
    <property type="term" value="P:translation"/>
    <property type="evidence" value="ECO:0007669"/>
    <property type="project" value="InterPro"/>
</dbReference>
<evidence type="ECO:0000313" key="10">
    <source>
        <dbReference type="Proteomes" id="UP001174694"/>
    </source>
</evidence>
<evidence type="ECO:0000256" key="2">
    <source>
        <dbReference type="ARBA" id="ARBA00022980"/>
    </source>
</evidence>
<feature type="compositionally biased region" description="Basic and acidic residues" evidence="7">
    <location>
        <begin position="63"/>
        <end position="72"/>
    </location>
</feature>
<gene>
    <name evidence="9" type="ORF">NKR23_g10138</name>
</gene>
<dbReference type="InterPro" id="IPR001848">
    <property type="entry name" value="Ribosomal_uS10"/>
</dbReference>
<dbReference type="SMART" id="SM01403">
    <property type="entry name" value="Ribosomal_S10"/>
    <property type="match status" value="1"/>
</dbReference>
<feature type="domain" description="Small ribosomal subunit protein uS10" evidence="8">
    <location>
        <begin position="101"/>
        <end position="198"/>
    </location>
</feature>
<dbReference type="Gene3D" id="3.30.70.600">
    <property type="entry name" value="Ribosomal protein S10 domain"/>
    <property type="match status" value="1"/>
</dbReference>
<accession>A0AA38R4W0</accession>
<dbReference type="FunFam" id="3.30.70.600:FF:000003">
    <property type="entry name" value="30S ribosomal protein S10"/>
    <property type="match status" value="1"/>
</dbReference>
<feature type="compositionally biased region" description="Low complexity" evidence="7">
    <location>
        <begin position="46"/>
        <end position="62"/>
    </location>
</feature>
<evidence type="ECO:0000259" key="8">
    <source>
        <dbReference type="SMART" id="SM01403"/>
    </source>
</evidence>
<dbReference type="Proteomes" id="UP001174694">
    <property type="component" value="Unassembled WGS sequence"/>
</dbReference>
<dbReference type="GO" id="GO:0005840">
    <property type="term" value="C:ribosome"/>
    <property type="evidence" value="ECO:0007669"/>
    <property type="project" value="UniProtKB-KW"/>
</dbReference>
<name>A0AA38R4W0_9PEZI</name>
<evidence type="ECO:0000256" key="1">
    <source>
        <dbReference type="ARBA" id="ARBA00007102"/>
    </source>
</evidence>
<dbReference type="GO" id="GO:1990904">
    <property type="term" value="C:ribonucleoprotein complex"/>
    <property type="evidence" value="ECO:0007669"/>
    <property type="project" value="UniProtKB-KW"/>
</dbReference>